<sequence>MNIINIVLLLIIVYVIYALTVDTKTVNKKSNKMIPRMYSTRSYKDDLINDIVSVDDSYRGQDVIKKELLNPNFINNQWHNDYRDVLTAINNIVPDKIQLFNLANIPIKYSEPGPAEVKYMITDFLGVLNYNLDTEVPSRRNCNSGWDEAIPDPRAGSGWANMRKSLGLPVSLYDKPTEKSNVKLIAINMVQKYETEDEIRYSCDIVIQKLNVDDQMILKIVLVQDKRPLNDENMFFNDEPNINLRVHVENIFINGFLSHEGNDAKLQFDGDRTQFFDYDKLEQNNMTDPKYIRDILMRKYKQKTQEMEQRNALLDEEGQEFHRTLPHIYDFSNIIGTKSLFEKKPY</sequence>
<organism evidence="1">
    <name type="scientific">Mimivirus LCMiAC01</name>
    <dbReference type="NCBI Taxonomy" id="2506608"/>
    <lineage>
        <taxon>Viruses</taxon>
        <taxon>Varidnaviria</taxon>
        <taxon>Bamfordvirae</taxon>
        <taxon>Nucleocytoviricota</taxon>
        <taxon>Megaviricetes</taxon>
        <taxon>Imitervirales</taxon>
        <taxon>Mimiviridae</taxon>
        <taxon>Klosneuvirinae</taxon>
    </lineage>
</organism>
<accession>A0A481YZY0</accession>
<protein>
    <submittedName>
        <fullName evidence="1">Uncharacterized protein</fullName>
    </submittedName>
</protein>
<dbReference type="EMBL" id="MK500388">
    <property type="protein sequence ID" value="QBK88395.1"/>
    <property type="molecule type" value="Genomic_DNA"/>
</dbReference>
<evidence type="ECO:0000313" key="1">
    <source>
        <dbReference type="EMBL" id="QBK88395.1"/>
    </source>
</evidence>
<proteinExistence type="predicted"/>
<reference evidence="1" key="1">
    <citation type="journal article" date="2019" name="MBio">
        <title>Virus Genomes from Deep Sea Sediments Expand the Ocean Megavirome and Support Independent Origins of Viral Gigantism.</title>
        <authorList>
            <person name="Backstrom D."/>
            <person name="Yutin N."/>
            <person name="Jorgensen S.L."/>
            <person name="Dharamshi J."/>
            <person name="Homa F."/>
            <person name="Zaremba-Niedwiedzka K."/>
            <person name="Spang A."/>
            <person name="Wolf Y.I."/>
            <person name="Koonin E.V."/>
            <person name="Ettema T.J."/>
        </authorList>
    </citation>
    <scope>NUCLEOTIDE SEQUENCE</scope>
</reference>
<gene>
    <name evidence="1" type="ORF">LCMiAC01_00590</name>
</gene>
<name>A0A481YZY0_9VIRU</name>